<dbReference type="InterPro" id="IPR002545">
    <property type="entry name" value="CheW-lke_dom"/>
</dbReference>
<dbReference type="Gene3D" id="2.40.50.180">
    <property type="entry name" value="CheA-289, Domain 4"/>
    <property type="match status" value="1"/>
</dbReference>
<proteinExistence type="predicted"/>
<evidence type="ECO:0000313" key="3">
    <source>
        <dbReference type="Proteomes" id="UP000191663"/>
    </source>
</evidence>
<organism evidence="2 3">
    <name type="scientific">candidate division WOR-3 bacterium 4484_100</name>
    <dbReference type="NCBI Taxonomy" id="1936077"/>
    <lineage>
        <taxon>Bacteria</taxon>
        <taxon>Bacteria division WOR-3</taxon>
    </lineage>
</organism>
<dbReference type="Gene3D" id="2.30.30.40">
    <property type="entry name" value="SH3 Domains"/>
    <property type="match status" value="1"/>
</dbReference>
<dbReference type="SUPFAM" id="SSF50341">
    <property type="entry name" value="CheW-like"/>
    <property type="match status" value="1"/>
</dbReference>
<name>A0A1V4QFY4_UNCW3</name>
<gene>
    <name evidence="2" type="ORF">BXT86_02055</name>
</gene>
<dbReference type="EMBL" id="MUKB01000026">
    <property type="protein sequence ID" value="OPX18258.1"/>
    <property type="molecule type" value="Genomic_DNA"/>
</dbReference>
<dbReference type="InterPro" id="IPR036061">
    <property type="entry name" value="CheW-like_dom_sf"/>
</dbReference>
<dbReference type="GO" id="GO:0005829">
    <property type="term" value="C:cytosol"/>
    <property type="evidence" value="ECO:0007669"/>
    <property type="project" value="TreeGrafter"/>
</dbReference>
<protein>
    <recommendedName>
        <fullName evidence="1">CheW-like domain-containing protein</fullName>
    </recommendedName>
</protein>
<accession>A0A1V4QFY4</accession>
<dbReference type="GO" id="GO:0006935">
    <property type="term" value="P:chemotaxis"/>
    <property type="evidence" value="ECO:0007669"/>
    <property type="project" value="InterPro"/>
</dbReference>
<comment type="caution">
    <text evidence="2">The sequence shown here is derived from an EMBL/GenBank/DDBJ whole genome shotgun (WGS) entry which is preliminary data.</text>
</comment>
<feature type="domain" description="CheW-like" evidence="1">
    <location>
        <begin position="36"/>
        <end position="178"/>
    </location>
</feature>
<reference evidence="3" key="1">
    <citation type="submission" date="2017-01" db="EMBL/GenBank/DDBJ databases">
        <title>Novel pathways for hydrocarbon cycling and metabolic interdependencies in hydrothermal sediment communities.</title>
        <authorList>
            <person name="Dombrowski N."/>
            <person name="Seitz K."/>
            <person name="Teske A."/>
            <person name="Baker B."/>
        </authorList>
    </citation>
    <scope>NUCLEOTIDE SEQUENCE [LARGE SCALE GENOMIC DNA]</scope>
</reference>
<dbReference type="PANTHER" id="PTHR22617:SF23">
    <property type="entry name" value="CHEMOTAXIS PROTEIN CHEW"/>
    <property type="match status" value="1"/>
</dbReference>
<dbReference type="Proteomes" id="UP000191663">
    <property type="component" value="Unassembled WGS sequence"/>
</dbReference>
<dbReference type="PANTHER" id="PTHR22617">
    <property type="entry name" value="CHEMOTAXIS SENSOR HISTIDINE KINASE-RELATED"/>
    <property type="match status" value="1"/>
</dbReference>
<evidence type="ECO:0000313" key="2">
    <source>
        <dbReference type="EMBL" id="OPX18258.1"/>
    </source>
</evidence>
<dbReference type="PROSITE" id="PS50851">
    <property type="entry name" value="CHEW"/>
    <property type="match status" value="1"/>
</dbReference>
<sequence>MAIKFRQFYRQDKPRVTKEVKKEIPKKRIEASKAEDKSLAVFGVGKEWFAIELDAILEIIHSFELISVPHLPVSFIGVVNLRGESVPVIDLRSLLKEKEPDEDKTEVRPCLITIIDDSKIGFLVDTEVEIVNFNEGKFSPLPDIYSKEEAKFLAGIFWYQDRFAGVLKPRELINTLTEWRQNDET</sequence>
<dbReference type="GO" id="GO:0007165">
    <property type="term" value="P:signal transduction"/>
    <property type="evidence" value="ECO:0007669"/>
    <property type="project" value="InterPro"/>
</dbReference>
<dbReference type="AlphaFoldDB" id="A0A1V4QFY4"/>
<evidence type="ECO:0000259" key="1">
    <source>
        <dbReference type="PROSITE" id="PS50851"/>
    </source>
</evidence>
<dbReference type="Pfam" id="PF01584">
    <property type="entry name" value="CheW"/>
    <property type="match status" value="1"/>
</dbReference>
<dbReference type="SMART" id="SM00260">
    <property type="entry name" value="CheW"/>
    <property type="match status" value="1"/>
</dbReference>
<dbReference type="InterPro" id="IPR039315">
    <property type="entry name" value="CheW"/>
</dbReference>